<dbReference type="EMBL" id="JARBHB010000012">
    <property type="protein sequence ID" value="KAJ8871464.1"/>
    <property type="molecule type" value="Genomic_DNA"/>
</dbReference>
<protein>
    <submittedName>
        <fullName evidence="3">Uncharacterized protein</fullName>
    </submittedName>
</protein>
<dbReference type="Gene3D" id="3.30.420.10">
    <property type="entry name" value="Ribonuclease H-like superfamily/Ribonuclease H"/>
    <property type="match status" value="1"/>
</dbReference>
<sequence length="427" mass="47899">MRWNDIHLLLMYPTFAHDLSTWNCRNYVFKQSAVSLLASHQDDPGSIIGRVTPDIRMWESCRTMPLGFLGDLPFLTPLHSDAAPYSPQSPSSALRISISFAYRDRHGFRKFCVRCLPKNLTEQHKQAFGHLKTTFRPIISGVVLLHDNAHLPTLLTLQKLCFQVLRHPPYSPEIATSDFSVMFGPLRAVAQGRTRFMSGDDVKTAAQSWLNSDTIIIVTKAEEALFMENSALPFLLQEATFIAPLPTCQRRSRNHRQTPHPDTGRPRPDTGRPRPTQVEHAPTQVDHAPTQVDHTPTQVDHVPTQVDHAPTQVDHAPTQVDHAPTQVDHVPTQVKHFHYSRGRGGRAVSLLASYQGEPGSIPGRVTGLRMWKSCRTMTLIGRFSRGSSIFSTLSFRRCSIFTSATLIGSQDRTVKSRPNLFTHSITV</sequence>
<reference evidence="3 4" key="1">
    <citation type="submission" date="2023-02" db="EMBL/GenBank/DDBJ databases">
        <title>LHISI_Scaffold_Assembly.</title>
        <authorList>
            <person name="Stuart O.P."/>
            <person name="Cleave R."/>
            <person name="Magrath M.J.L."/>
            <person name="Mikheyev A.S."/>
        </authorList>
    </citation>
    <scope>NUCLEOTIDE SEQUENCE [LARGE SCALE GENOMIC DNA]</scope>
    <source>
        <strain evidence="3">Daus_M_001</strain>
        <tissue evidence="3">Leg muscle</tissue>
    </source>
</reference>
<accession>A0ABQ9GHI5</accession>
<dbReference type="Proteomes" id="UP001159363">
    <property type="component" value="Chromosome 11"/>
</dbReference>
<feature type="region of interest" description="Disordered" evidence="1">
    <location>
        <begin position="247"/>
        <end position="302"/>
    </location>
</feature>
<name>A0ABQ9GHI5_9NEOP</name>
<gene>
    <name evidence="3" type="ORF">PR048_027781</name>
</gene>
<feature type="chain" id="PRO_5045042653" evidence="2">
    <location>
        <begin position="17"/>
        <end position="427"/>
    </location>
</feature>
<organism evidence="3 4">
    <name type="scientific">Dryococelus australis</name>
    <dbReference type="NCBI Taxonomy" id="614101"/>
    <lineage>
        <taxon>Eukaryota</taxon>
        <taxon>Metazoa</taxon>
        <taxon>Ecdysozoa</taxon>
        <taxon>Arthropoda</taxon>
        <taxon>Hexapoda</taxon>
        <taxon>Insecta</taxon>
        <taxon>Pterygota</taxon>
        <taxon>Neoptera</taxon>
        <taxon>Polyneoptera</taxon>
        <taxon>Phasmatodea</taxon>
        <taxon>Verophasmatodea</taxon>
        <taxon>Anareolatae</taxon>
        <taxon>Phasmatidae</taxon>
        <taxon>Eurycanthinae</taxon>
        <taxon>Dryococelus</taxon>
    </lineage>
</organism>
<feature type="signal peptide" evidence="2">
    <location>
        <begin position="1"/>
        <end position="16"/>
    </location>
</feature>
<evidence type="ECO:0000256" key="1">
    <source>
        <dbReference type="SAM" id="MobiDB-lite"/>
    </source>
</evidence>
<keyword evidence="2" id="KW-0732">Signal</keyword>
<feature type="compositionally biased region" description="Basic and acidic residues" evidence="1">
    <location>
        <begin position="262"/>
        <end position="272"/>
    </location>
</feature>
<comment type="caution">
    <text evidence="3">The sequence shown here is derived from an EMBL/GenBank/DDBJ whole genome shotgun (WGS) entry which is preliminary data.</text>
</comment>
<proteinExistence type="predicted"/>
<evidence type="ECO:0000313" key="4">
    <source>
        <dbReference type="Proteomes" id="UP001159363"/>
    </source>
</evidence>
<evidence type="ECO:0000256" key="2">
    <source>
        <dbReference type="SAM" id="SignalP"/>
    </source>
</evidence>
<evidence type="ECO:0000313" key="3">
    <source>
        <dbReference type="EMBL" id="KAJ8871464.1"/>
    </source>
</evidence>
<dbReference type="InterPro" id="IPR036397">
    <property type="entry name" value="RNaseH_sf"/>
</dbReference>
<keyword evidence="4" id="KW-1185">Reference proteome</keyword>